<reference evidence="3 4" key="1">
    <citation type="submission" date="2020-02" db="EMBL/GenBank/DDBJ databases">
        <title>Rhodobacter algicola sp. nov., isolated from microalga culture.</title>
        <authorList>
            <person name="Park C.-Y."/>
        </authorList>
    </citation>
    <scope>NUCLEOTIDE SEQUENCE [LARGE SCALE GENOMIC DNA]</scope>
    <source>
        <strain evidence="3 4">ETT8</strain>
    </source>
</reference>
<dbReference type="Proteomes" id="UP000481421">
    <property type="component" value="Unassembled WGS sequence"/>
</dbReference>
<feature type="transmembrane region" description="Helical" evidence="2">
    <location>
        <begin position="110"/>
        <end position="129"/>
    </location>
</feature>
<keyword evidence="2" id="KW-0472">Membrane</keyword>
<protein>
    <submittedName>
        <fullName evidence="3">Uncharacterized protein</fullName>
    </submittedName>
</protein>
<accession>A0A6B3RPY2</accession>
<organism evidence="3 4">
    <name type="scientific">Pseudotabrizicola algicola</name>
    <dbReference type="NCBI Taxonomy" id="2709381"/>
    <lineage>
        <taxon>Bacteria</taxon>
        <taxon>Pseudomonadati</taxon>
        <taxon>Pseudomonadota</taxon>
        <taxon>Alphaproteobacteria</taxon>
        <taxon>Rhodobacterales</taxon>
        <taxon>Paracoccaceae</taxon>
        <taxon>Pseudotabrizicola</taxon>
    </lineage>
</organism>
<proteinExistence type="predicted"/>
<dbReference type="AlphaFoldDB" id="A0A6B3RPY2"/>
<comment type="caution">
    <text evidence="3">The sequence shown here is derived from an EMBL/GenBank/DDBJ whole genome shotgun (WGS) entry which is preliminary data.</text>
</comment>
<feature type="compositionally biased region" description="Basic residues" evidence="1">
    <location>
        <begin position="189"/>
        <end position="204"/>
    </location>
</feature>
<keyword evidence="4" id="KW-1185">Reference proteome</keyword>
<evidence type="ECO:0000256" key="2">
    <source>
        <dbReference type="SAM" id="Phobius"/>
    </source>
</evidence>
<feature type="region of interest" description="Disordered" evidence="1">
    <location>
        <begin position="166"/>
        <end position="204"/>
    </location>
</feature>
<sequence length="204" mass="22620">MERFRLPGICYNCRIVFGSGFTAGVGSSITTRGCKSDCPRCGSLAPVPDNALQVIQDGIRLFSGSDFTKQTYENLGLIVEDLRLQKITKAEAISRADQVIPSLGREFREWATLGIAFIALMVTLADFIVSYRAQQHSNRTLEEIVVEAVESAYEAQQPTKKRTLSWDTYLSSPKAKPSDFIPAKSNGLNRKRRRALAAKRKKGS</sequence>
<dbReference type="EMBL" id="JAAIKE010000001">
    <property type="protein sequence ID" value="NEX45169.1"/>
    <property type="molecule type" value="Genomic_DNA"/>
</dbReference>
<keyword evidence="2" id="KW-1133">Transmembrane helix</keyword>
<name>A0A6B3RPY2_9RHOB</name>
<evidence type="ECO:0000313" key="3">
    <source>
        <dbReference type="EMBL" id="NEX45169.1"/>
    </source>
</evidence>
<gene>
    <name evidence="3" type="ORF">G3572_03055</name>
</gene>
<keyword evidence="2" id="KW-0812">Transmembrane</keyword>
<dbReference type="RefSeq" id="WP_164609181.1">
    <property type="nucleotide sequence ID" value="NZ_JAAIKE010000001.1"/>
</dbReference>
<evidence type="ECO:0000256" key="1">
    <source>
        <dbReference type="SAM" id="MobiDB-lite"/>
    </source>
</evidence>
<evidence type="ECO:0000313" key="4">
    <source>
        <dbReference type="Proteomes" id="UP000481421"/>
    </source>
</evidence>